<sequence>MRERRFAEAADVMRTKKNACFLWVFEDLVEGADFDLLAAAAGSSTRFPVPEWRETCCRSRSLLTRS</sequence>
<proteinExistence type="predicted"/>
<accession>A0A1H9WFB6</accession>
<name>A0A1H9WFB6_9PSEU</name>
<evidence type="ECO:0000313" key="1">
    <source>
        <dbReference type="EMBL" id="SES32622.1"/>
    </source>
</evidence>
<organism evidence="1 2">
    <name type="scientific">Lentzea xinjiangensis</name>
    <dbReference type="NCBI Taxonomy" id="402600"/>
    <lineage>
        <taxon>Bacteria</taxon>
        <taxon>Bacillati</taxon>
        <taxon>Actinomycetota</taxon>
        <taxon>Actinomycetes</taxon>
        <taxon>Pseudonocardiales</taxon>
        <taxon>Pseudonocardiaceae</taxon>
        <taxon>Lentzea</taxon>
    </lineage>
</organism>
<dbReference type="AlphaFoldDB" id="A0A1H9WFB6"/>
<dbReference type="OrthoDB" id="1706016at2"/>
<keyword evidence="2" id="KW-1185">Reference proteome</keyword>
<reference evidence="2" key="1">
    <citation type="submission" date="2016-10" db="EMBL/GenBank/DDBJ databases">
        <authorList>
            <person name="Varghese N."/>
            <person name="Submissions S."/>
        </authorList>
    </citation>
    <scope>NUCLEOTIDE SEQUENCE [LARGE SCALE GENOMIC DNA]</scope>
    <source>
        <strain evidence="2">CGMCC 4.3525</strain>
    </source>
</reference>
<dbReference type="Proteomes" id="UP000199352">
    <property type="component" value="Unassembled WGS sequence"/>
</dbReference>
<gene>
    <name evidence="1" type="ORF">SAMN05216188_13328</name>
</gene>
<protein>
    <submittedName>
        <fullName evidence="1">Uncharacterized protein</fullName>
    </submittedName>
</protein>
<evidence type="ECO:0000313" key="2">
    <source>
        <dbReference type="Proteomes" id="UP000199352"/>
    </source>
</evidence>
<dbReference type="RefSeq" id="WP_089961690.1">
    <property type="nucleotide sequence ID" value="NZ_FOFR01000033.1"/>
</dbReference>
<dbReference type="EMBL" id="FOFR01000033">
    <property type="protein sequence ID" value="SES32622.1"/>
    <property type="molecule type" value="Genomic_DNA"/>
</dbReference>